<proteinExistence type="predicted"/>
<gene>
    <name evidence="1" type="ORF">SAMN05428946_2074</name>
</gene>
<accession>A0A1U7PR05</accession>
<name>A0A1U7PR05_9BACI</name>
<reference evidence="2" key="1">
    <citation type="submission" date="2017-01" db="EMBL/GenBank/DDBJ databases">
        <authorList>
            <person name="Varghese N."/>
            <person name="Submissions S."/>
        </authorList>
    </citation>
    <scope>NUCLEOTIDE SEQUENCE [LARGE SCALE GENOMIC DNA]</scope>
    <source>
        <strain evidence="2">MNA4</strain>
    </source>
</reference>
<dbReference type="STRING" id="550447.SAMN05428946_2074"/>
<dbReference type="AlphaFoldDB" id="A0A1U7PR05"/>
<dbReference type="RefSeq" id="WP_200805802.1">
    <property type="nucleotide sequence ID" value="NZ_FTPL01000003.1"/>
</dbReference>
<protein>
    <submittedName>
        <fullName evidence="1">Uncharacterized protein</fullName>
    </submittedName>
</protein>
<keyword evidence="2" id="KW-1185">Reference proteome</keyword>
<evidence type="ECO:0000313" key="1">
    <source>
        <dbReference type="EMBL" id="SIT87354.1"/>
    </source>
</evidence>
<dbReference type="EMBL" id="FTPL01000003">
    <property type="protein sequence ID" value="SIT87354.1"/>
    <property type="molecule type" value="Genomic_DNA"/>
</dbReference>
<evidence type="ECO:0000313" key="2">
    <source>
        <dbReference type="Proteomes" id="UP000187550"/>
    </source>
</evidence>
<sequence length="56" mass="6216">MQERVGQCEVCGREVFCLNGFLDGVAENGRLHCFDCADREAPDGPRPQVDEDSKSE</sequence>
<dbReference type="Proteomes" id="UP000187550">
    <property type="component" value="Unassembled WGS sequence"/>
</dbReference>
<organism evidence="1 2">
    <name type="scientific">Edaphobacillus lindanitolerans</name>
    <dbReference type="NCBI Taxonomy" id="550447"/>
    <lineage>
        <taxon>Bacteria</taxon>
        <taxon>Bacillati</taxon>
        <taxon>Bacillota</taxon>
        <taxon>Bacilli</taxon>
        <taxon>Bacillales</taxon>
        <taxon>Bacillaceae</taxon>
        <taxon>Edaphobacillus</taxon>
    </lineage>
</organism>